<accession>A0ABY9TF82</accession>
<dbReference type="EMBL" id="CP134146">
    <property type="protein sequence ID" value="WNC67375.1"/>
    <property type="molecule type" value="Genomic_DNA"/>
</dbReference>
<feature type="signal peptide" evidence="2">
    <location>
        <begin position="1"/>
        <end position="25"/>
    </location>
</feature>
<evidence type="ECO:0000313" key="3">
    <source>
        <dbReference type="EMBL" id="WNC67375.1"/>
    </source>
</evidence>
<dbReference type="PROSITE" id="PS51257">
    <property type="entry name" value="PROKAR_LIPOPROTEIN"/>
    <property type="match status" value="1"/>
</dbReference>
<gene>
    <name evidence="3" type="ORF">RI845_12695</name>
</gene>
<proteinExistence type="predicted"/>
<protein>
    <submittedName>
        <fullName evidence="3">Uncharacterized protein</fullName>
    </submittedName>
</protein>
<evidence type="ECO:0000256" key="2">
    <source>
        <dbReference type="SAM" id="SignalP"/>
    </source>
</evidence>
<dbReference type="RefSeq" id="WP_348386535.1">
    <property type="nucleotide sequence ID" value="NZ_CP134146.1"/>
</dbReference>
<organism evidence="3 4">
    <name type="scientific">Thalassotalea nanhaiensis</name>
    <dbReference type="NCBI Taxonomy" id="3065648"/>
    <lineage>
        <taxon>Bacteria</taxon>
        <taxon>Pseudomonadati</taxon>
        <taxon>Pseudomonadota</taxon>
        <taxon>Gammaproteobacteria</taxon>
        <taxon>Alteromonadales</taxon>
        <taxon>Colwelliaceae</taxon>
        <taxon>Thalassotalea</taxon>
    </lineage>
</organism>
<keyword evidence="2" id="KW-0732">Signal</keyword>
<name>A0ABY9TF82_9GAMM</name>
<keyword evidence="4" id="KW-1185">Reference proteome</keyword>
<evidence type="ECO:0000313" key="4">
    <source>
        <dbReference type="Proteomes" id="UP001248581"/>
    </source>
</evidence>
<evidence type="ECO:0000256" key="1">
    <source>
        <dbReference type="SAM" id="Coils"/>
    </source>
</evidence>
<keyword evidence="1" id="KW-0175">Coiled coil</keyword>
<dbReference type="Proteomes" id="UP001248581">
    <property type="component" value="Chromosome"/>
</dbReference>
<feature type="coiled-coil region" evidence="1">
    <location>
        <begin position="488"/>
        <end position="540"/>
    </location>
</feature>
<reference evidence="4" key="1">
    <citation type="submission" date="2023-09" db="EMBL/GenBank/DDBJ databases">
        <authorList>
            <person name="Zhang C."/>
        </authorList>
    </citation>
    <scope>NUCLEOTIDE SEQUENCE [LARGE SCALE GENOMIC DNA]</scope>
    <source>
        <strain evidence="4">SQ345</strain>
    </source>
</reference>
<feature type="chain" id="PRO_5045427138" evidence="2">
    <location>
        <begin position="26"/>
        <end position="1057"/>
    </location>
</feature>
<sequence>MSNTIKFNKTLLASVIAASMLTACGGDDGDTNVEPADVTVTPPSVDVVVEAPEMPAADSATLSVKVTSATTRAPLAGVAVQALVNGNAVDVTTDANGSVVMSELPVNADVQLIFTDASGMYATAYSMFTTDEGMSSDAVSVEMFEAIDSSVAITSVTGEAIVGATLYIPGMYFGAGAPDVVATESATEAGSYTFAALPDNGDDFQIISTGDLMNAAGDVVEVIGVTAAPAAIAANTAAYNPMTVQYLGAGENVMTYVDSVSNPTIFTLSFDLSINGGEFVDAPATINLMAGSQTVVATLVGNSYVADLTAAQALSTVTVEAFTVGDSVFAVTEATLSTGLATFAESTSVSASLTTELVESNDVNVTVAHKVLSEDFVAGQSARVVIAFEQPVELVDMGEANFDISALKDSTSSIYAYPYRMYRYGEEYNDNYTKVTAKTETCFTAGWFGPQPCASTNVELHTPFEDRDDKTQYFYQNDAQVAAGLGDYNAAVSALAALEGTLATAEEEAGYDAAAATATYAGTEAAIAEAEAAYTDAQAAVVPAAVSALEVSYDEDLVAADATLLAADGDLAAATAALGLAQTDLDAAVAALDALDGSATVEEITAANALVLDTEIARDAAQADEDAANNVQMAAATAQGDAATLAAKDTATLQAEADAALVTAFDNVVAAVQAFEDAGRDEVYLASLEIAPAQTAMDDAWTAAYSFAQLGTVDYSNWNDKLKVNKTGLFMVKTGDNKSGNVLTADKFSFNADNTVLTIELDATNLLDDENLDNARSVVNGASYNFDFTVRAMADDSAFESKSISVTASNPLAADMIDNLVVASGAGKDVQNLAGYDLSAGTAPTRSSQPSAKFAADNMVTLDRTYTDGDSVVHNYSFPIVDPTSLSNYCTATDCKTNADSRLSAKYTTVNPVGGTNTVSLLSPVALTGTVEVVSVTYAEKWADSETGEQVITTEEVGQVIGLDEVGEDYYYIADVPFGTIVAKNDQYNEKINSTFGTDMVVTGFHSDVADGAYYTYTINPYGDSSLDHHITEVTVSFNLTTADGEAIVGEKTYTIK</sequence>